<organism evidence="2 3">
    <name type="scientific">Caenorhabditis japonica</name>
    <dbReference type="NCBI Taxonomy" id="281687"/>
    <lineage>
        <taxon>Eukaryota</taxon>
        <taxon>Metazoa</taxon>
        <taxon>Ecdysozoa</taxon>
        <taxon>Nematoda</taxon>
        <taxon>Chromadorea</taxon>
        <taxon>Rhabditida</taxon>
        <taxon>Rhabditina</taxon>
        <taxon>Rhabditomorpha</taxon>
        <taxon>Rhabditoidea</taxon>
        <taxon>Rhabditidae</taxon>
        <taxon>Peloderinae</taxon>
        <taxon>Caenorhabditis</taxon>
    </lineage>
</organism>
<dbReference type="Proteomes" id="UP000005237">
    <property type="component" value="Unassembled WGS sequence"/>
</dbReference>
<name>A0A8R1ITL7_CAEJA</name>
<dbReference type="AlphaFoldDB" id="A0A8R1ITL7"/>
<proteinExistence type="predicted"/>
<evidence type="ECO:0000313" key="3">
    <source>
        <dbReference type="Proteomes" id="UP000005237"/>
    </source>
</evidence>
<accession>A0A8R1ITL7</accession>
<dbReference type="EnsemblMetazoa" id="CJA42971.1">
    <property type="protein sequence ID" value="CJA42971.1"/>
    <property type="gene ID" value="WBGene00218819"/>
</dbReference>
<reference evidence="2" key="2">
    <citation type="submission" date="2022-06" db="UniProtKB">
        <authorList>
            <consortium name="EnsemblMetazoa"/>
        </authorList>
    </citation>
    <scope>IDENTIFICATION</scope>
    <source>
        <strain evidence="2">DF5081</strain>
    </source>
</reference>
<reference evidence="3" key="1">
    <citation type="submission" date="2010-08" db="EMBL/GenBank/DDBJ databases">
        <authorList>
            <consortium name="Caenorhabditis japonica Sequencing Consortium"/>
            <person name="Wilson R.K."/>
        </authorList>
    </citation>
    <scope>NUCLEOTIDE SEQUENCE [LARGE SCALE GENOMIC DNA]</scope>
    <source>
        <strain evidence="3">DF5081</strain>
    </source>
</reference>
<protein>
    <submittedName>
        <fullName evidence="2">Uncharacterized protein</fullName>
    </submittedName>
</protein>
<evidence type="ECO:0000313" key="2">
    <source>
        <dbReference type="EnsemblMetazoa" id="CJA42971.1"/>
    </source>
</evidence>
<keyword evidence="3" id="KW-1185">Reference proteome</keyword>
<feature type="region of interest" description="Disordered" evidence="1">
    <location>
        <begin position="21"/>
        <end position="41"/>
    </location>
</feature>
<sequence>MKTIVFEDVNCLQKLFQEDCRPSHCEEGSDPETWMNKDQKNEHDKAVIGVVTSKIEVTQLSKKISEALVEAGLIPPTSQSSLGGPHSTTLHHHQGPPSGSEGGGAGPSSSRDTTFNSSGQGGPPDHYYDYSFLG</sequence>
<evidence type="ECO:0000256" key="1">
    <source>
        <dbReference type="SAM" id="MobiDB-lite"/>
    </source>
</evidence>
<feature type="compositionally biased region" description="Polar residues" evidence="1">
    <location>
        <begin position="76"/>
        <end position="88"/>
    </location>
</feature>
<feature type="region of interest" description="Disordered" evidence="1">
    <location>
        <begin position="75"/>
        <end position="134"/>
    </location>
</feature>